<protein>
    <recommendedName>
        <fullName evidence="13">Pheromone receptor</fullName>
    </recommendedName>
</protein>
<dbReference type="GO" id="GO:0004934">
    <property type="term" value="F:mating-type alpha-factor pheromone receptor activity"/>
    <property type="evidence" value="ECO:0007669"/>
    <property type="project" value="InterPro"/>
</dbReference>
<feature type="transmembrane region" description="Helical" evidence="10">
    <location>
        <begin position="210"/>
        <end position="234"/>
    </location>
</feature>
<dbReference type="AlphaFoldDB" id="A0AAD2H8N1"/>
<proteinExistence type="inferred from homology"/>
<organism evidence="11 12">
    <name type="scientific">Mycena citricolor</name>
    <dbReference type="NCBI Taxonomy" id="2018698"/>
    <lineage>
        <taxon>Eukaryota</taxon>
        <taxon>Fungi</taxon>
        <taxon>Dikarya</taxon>
        <taxon>Basidiomycota</taxon>
        <taxon>Agaricomycotina</taxon>
        <taxon>Agaricomycetes</taxon>
        <taxon>Agaricomycetidae</taxon>
        <taxon>Agaricales</taxon>
        <taxon>Marasmiineae</taxon>
        <taxon>Mycenaceae</taxon>
        <taxon>Mycena</taxon>
    </lineage>
</organism>
<evidence type="ECO:0000256" key="9">
    <source>
        <dbReference type="ARBA" id="ARBA00023224"/>
    </source>
</evidence>
<dbReference type="PANTHER" id="PTHR28097:SF1">
    <property type="entry name" value="PHEROMONE A FACTOR RECEPTOR"/>
    <property type="match status" value="1"/>
</dbReference>
<reference evidence="11" key="1">
    <citation type="submission" date="2023-11" db="EMBL/GenBank/DDBJ databases">
        <authorList>
            <person name="De Vega J J."/>
            <person name="De Vega J J."/>
        </authorList>
    </citation>
    <scope>NUCLEOTIDE SEQUENCE</scope>
</reference>
<evidence type="ECO:0000256" key="7">
    <source>
        <dbReference type="ARBA" id="ARBA00023136"/>
    </source>
</evidence>
<dbReference type="GO" id="GO:0005886">
    <property type="term" value="C:plasma membrane"/>
    <property type="evidence" value="ECO:0007669"/>
    <property type="project" value="TreeGrafter"/>
</dbReference>
<name>A0AAD2H8N1_9AGAR</name>
<keyword evidence="7 10" id="KW-0472">Membrane</keyword>
<evidence type="ECO:0000256" key="8">
    <source>
        <dbReference type="ARBA" id="ARBA00023170"/>
    </source>
</evidence>
<evidence type="ECO:0000313" key="12">
    <source>
        <dbReference type="Proteomes" id="UP001295794"/>
    </source>
</evidence>
<keyword evidence="12" id="KW-1185">Reference proteome</keyword>
<accession>A0AAD2H8N1</accession>
<feature type="transmembrane region" description="Helical" evidence="10">
    <location>
        <begin position="75"/>
        <end position="98"/>
    </location>
</feature>
<comment type="similarity">
    <text evidence="2">Belongs to the G-protein coupled receptor 4 family.</text>
</comment>
<feature type="transmembrane region" description="Helical" evidence="10">
    <location>
        <begin position="43"/>
        <end position="63"/>
    </location>
</feature>
<evidence type="ECO:0008006" key="13">
    <source>
        <dbReference type="Google" id="ProtNLM"/>
    </source>
</evidence>
<dbReference type="Pfam" id="PF02076">
    <property type="entry name" value="STE3"/>
    <property type="match status" value="1"/>
</dbReference>
<gene>
    <name evidence="11" type="ORF">MYCIT1_LOCUS16655</name>
</gene>
<sequence>MLRFHHTDPTYPAFSIFACLGFVLPLIPLSWHMQAWNSGTCWYIFWSSLSCLNLFVNSLVWAGNTLNVAPAWCEISIRIIMGASVGLPAASLCINRRLYNIAIVRSVVVTKAEKRRTVLIDSMICGVFPAVFVGAQYIVQGHRFNIFEDIGCYPAIFNTLPAYFISAMWPVIIGLVSAVYCVLSLRAFSQRRAAFNQFLSAHNALTPSRYLRLSALASMDLMLTVPLASLAIYINATASPVSPWVSWASAHFDFGRVEEIPRIIWAADRGTRMGIELTRWLSPMCSMVFFAFFGFAAEARKHYADAYHAVADKFWAAGGLLGLQRPSSGFFAKHSTPSPSHCRFGEPKIKAKPTPLALSLPIQFGVGIASMTDSVSLSTTSRSSVADLKRANSLASSFPGQREDTTFDHFPDVGSPSTATTFVVTTGQASSLPVERPSQPHSPVFSVHSCSTLHSGRTEVSGYNASYLTYPQCGRTHV</sequence>
<evidence type="ECO:0000256" key="1">
    <source>
        <dbReference type="ARBA" id="ARBA00004141"/>
    </source>
</evidence>
<feature type="transmembrane region" description="Helical" evidence="10">
    <location>
        <begin position="12"/>
        <end position="31"/>
    </location>
</feature>
<dbReference type="InterPro" id="IPR000481">
    <property type="entry name" value="GPCR_Pheromne_B_alpha_rcpt"/>
</dbReference>
<keyword evidence="6" id="KW-0297">G-protein coupled receptor</keyword>
<feature type="transmembrane region" description="Helical" evidence="10">
    <location>
        <begin position="167"/>
        <end position="189"/>
    </location>
</feature>
<feature type="transmembrane region" description="Helical" evidence="10">
    <location>
        <begin position="118"/>
        <end position="139"/>
    </location>
</feature>
<evidence type="ECO:0000256" key="5">
    <source>
        <dbReference type="ARBA" id="ARBA00022989"/>
    </source>
</evidence>
<evidence type="ECO:0000256" key="10">
    <source>
        <dbReference type="SAM" id="Phobius"/>
    </source>
</evidence>
<keyword evidence="4 10" id="KW-0812">Transmembrane</keyword>
<evidence type="ECO:0000313" key="11">
    <source>
        <dbReference type="EMBL" id="CAK5271543.1"/>
    </source>
</evidence>
<evidence type="ECO:0000256" key="6">
    <source>
        <dbReference type="ARBA" id="ARBA00023040"/>
    </source>
</evidence>
<dbReference type="GO" id="GO:0000750">
    <property type="term" value="P:pheromone-dependent signal transduction involved in conjugation with cellular fusion"/>
    <property type="evidence" value="ECO:0007669"/>
    <property type="project" value="TreeGrafter"/>
</dbReference>
<dbReference type="InterPro" id="IPR001499">
    <property type="entry name" value="GPCR_STE3"/>
</dbReference>
<keyword evidence="3" id="KW-0589">Pheromone response</keyword>
<comment type="subcellular location">
    <subcellularLocation>
        <location evidence="1">Membrane</location>
        <topology evidence="1">Multi-pass membrane protein</topology>
    </subcellularLocation>
</comment>
<keyword evidence="8" id="KW-0675">Receptor</keyword>
<dbReference type="PRINTS" id="PR00901">
    <property type="entry name" value="PHEROMONEBAR"/>
</dbReference>
<dbReference type="EMBL" id="CAVNYO010000173">
    <property type="protein sequence ID" value="CAK5271543.1"/>
    <property type="molecule type" value="Genomic_DNA"/>
</dbReference>
<dbReference type="CDD" id="cd14966">
    <property type="entry name" value="7tmD_STE3"/>
    <property type="match status" value="1"/>
</dbReference>
<feature type="transmembrane region" description="Helical" evidence="10">
    <location>
        <begin position="280"/>
        <end position="297"/>
    </location>
</feature>
<evidence type="ECO:0000256" key="4">
    <source>
        <dbReference type="ARBA" id="ARBA00022692"/>
    </source>
</evidence>
<dbReference type="PROSITE" id="PS51257">
    <property type="entry name" value="PROKAR_LIPOPROTEIN"/>
    <property type="match status" value="1"/>
</dbReference>
<dbReference type="PRINTS" id="PR00899">
    <property type="entry name" value="GPCRSTE3"/>
</dbReference>
<comment type="caution">
    <text evidence="11">The sequence shown here is derived from an EMBL/GenBank/DDBJ whole genome shotgun (WGS) entry which is preliminary data.</text>
</comment>
<evidence type="ECO:0000256" key="3">
    <source>
        <dbReference type="ARBA" id="ARBA00022507"/>
    </source>
</evidence>
<keyword evidence="5 10" id="KW-1133">Transmembrane helix</keyword>
<dbReference type="PANTHER" id="PTHR28097">
    <property type="entry name" value="PHEROMONE A FACTOR RECEPTOR"/>
    <property type="match status" value="1"/>
</dbReference>
<dbReference type="Proteomes" id="UP001295794">
    <property type="component" value="Unassembled WGS sequence"/>
</dbReference>
<keyword evidence="9" id="KW-0807">Transducer</keyword>
<evidence type="ECO:0000256" key="2">
    <source>
        <dbReference type="ARBA" id="ARBA00011085"/>
    </source>
</evidence>